<dbReference type="OrthoDB" id="4347at2759"/>
<name>A0A6A6JPL8_WESOR</name>
<dbReference type="AlphaFoldDB" id="A0A6A6JPL8"/>
<accession>A0A6A6JPL8</accession>
<dbReference type="RefSeq" id="XP_033654438.1">
    <property type="nucleotide sequence ID" value="XM_033794715.1"/>
</dbReference>
<keyword evidence="3" id="KW-1185">Reference proteome</keyword>
<dbReference type="PANTHER" id="PTHR28110">
    <property type="entry name" value="TRANSMEMBRANE PROTEIN"/>
    <property type="match status" value="1"/>
</dbReference>
<feature type="compositionally biased region" description="Polar residues" evidence="1">
    <location>
        <begin position="17"/>
        <end position="26"/>
    </location>
</feature>
<dbReference type="PANTHER" id="PTHR28110:SF1">
    <property type="entry name" value="TRANSMEMBRANE PROTEIN"/>
    <property type="match status" value="1"/>
</dbReference>
<evidence type="ECO:0000313" key="3">
    <source>
        <dbReference type="Proteomes" id="UP000800097"/>
    </source>
</evidence>
<reference evidence="2" key="1">
    <citation type="journal article" date="2020" name="Stud. Mycol.">
        <title>101 Dothideomycetes genomes: a test case for predicting lifestyles and emergence of pathogens.</title>
        <authorList>
            <person name="Haridas S."/>
            <person name="Albert R."/>
            <person name="Binder M."/>
            <person name="Bloem J."/>
            <person name="Labutti K."/>
            <person name="Salamov A."/>
            <person name="Andreopoulos B."/>
            <person name="Baker S."/>
            <person name="Barry K."/>
            <person name="Bills G."/>
            <person name="Bluhm B."/>
            <person name="Cannon C."/>
            <person name="Castanera R."/>
            <person name="Culley D."/>
            <person name="Daum C."/>
            <person name="Ezra D."/>
            <person name="Gonzalez J."/>
            <person name="Henrissat B."/>
            <person name="Kuo A."/>
            <person name="Liang C."/>
            <person name="Lipzen A."/>
            <person name="Lutzoni F."/>
            <person name="Magnuson J."/>
            <person name="Mondo S."/>
            <person name="Nolan M."/>
            <person name="Ohm R."/>
            <person name="Pangilinan J."/>
            <person name="Park H.-J."/>
            <person name="Ramirez L."/>
            <person name="Alfaro M."/>
            <person name="Sun H."/>
            <person name="Tritt A."/>
            <person name="Yoshinaga Y."/>
            <person name="Zwiers L.-H."/>
            <person name="Turgeon B."/>
            <person name="Goodwin S."/>
            <person name="Spatafora J."/>
            <person name="Crous P."/>
            <person name="Grigoriev I."/>
        </authorList>
    </citation>
    <scope>NUCLEOTIDE SEQUENCE</scope>
    <source>
        <strain evidence="2">CBS 379.55</strain>
    </source>
</reference>
<proteinExistence type="predicted"/>
<sequence length="340" mass="37709">MTSATSSTRHLPKSKFHQNIASTPTESRIPKVPLHEAPPHENIHLEADAPSFLHPGHVIPPRNYPGIDTLIIVCCHAIFHPDPNQPSFPLCSPFDEKHWHLAPFQMSNPVTGKPGEHETFLAHITAGLDAPTTGSCAAKSLLVFSGGATKPSLTSLTEARSYYNAALALALSRGSNGGGHAKSLFDKGWILLEEYATDSFQNLLFSILRFRQATGAYPKQIRVITHAFKARRFLDLHAPAIAWPADRIRVQGIDPVMSRKEYEETCAGERRFGFEPWKQDPLGLGELLGGKRIQRGWRHSAVQELGANLEESVRQLLEGRMVDDLPWRVVEPQKNSMAED</sequence>
<evidence type="ECO:0000256" key="1">
    <source>
        <dbReference type="SAM" id="MobiDB-lite"/>
    </source>
</evidence>
<dbReference type="InterPro" id="IPR055323">
    <property type="entry name" value="C57A10.07/YOR238W"/>
</dbReference>
<gene>
    <name evidence="2" type="ORF">EI97DRAFT_324785</name>
</gene>
<dbReference type="Proteomes" id="UP000800097">
    <property type="component" value="Unassembled WGS sequence"/>
</dbReference>
<dbReference type="GO" id="GO:0005737">
    <property type="term" value="C:cytoplasm"/>
    <property type="evidence" value="ECO:0007669"/>
    <property type="project" value="TreeGrafter"/>
</dbReference>
<feature type="region of interest" description="Disordered" evidence="1">
    <location>
        <begin position="1"/>
        <end position="36"/>
    </location>
</feature>
<organism evidence="2 3">
    <name type="scientific">Westerdykella ornata</name>
    <dbReference type="NCBI Taxonomy" id="318751"/>
    <lineage>
        <taxon>Eukaryota</taxon>
        <taxon>Fungi</taxon>
        <taxon>Dikarya</taxon>
        <taxon>Ascomycota</taxon>
        <taxon>Pezizomycotina</taxon>
        <taxon>Dothideomycetes</taxon>
        <taxon>Pleosporomycetidae</taxon>
        <taxon>Pleosporales</taxon>
        <taxon>Sporormiaceae</taxon>
        <taxon>Westerdykella</taxon>
    </lineage>
</organism>
<dbReference type="GeneID" id="54547890"/>
<protein>
    <recommendedName>
        <fullName evidence="4">DUF218 domain-containing protein</fullName>
    </recommendedName>
</protein>
<dbReference type="EMBL" id="ML986492">
    <property type="protein sequence ID" value="KAF2276899.1"/>
    <property type="molecule type" value="Genomic_DNA"/>
</dbReference>
<evidence type="ECO:0008006" key="4">
    <source>
        <dbReference type="Google" id="ProtNLM"/>
    </source>
</evidence>
<evidence type="ECO:0000313" key="2">
    <source>
        <dbReference type="EMBL" id="KAF2276899.1"/>
    </source>
</evidence>